<evidence type="ECO:0000259" key="6">
    <source>
        <dbReference type="Pfam" id="PF04335"/>
    </source>
</evidence>
<accession>A0ABR6AVY4</accession>
<dbReference type="InterPro" id="IPR007430">
    <property type="entry name" value="VirB8"/>
</dbReference>
<keyword evidence="1 5" id="KW-0812">Transmembrane</keyword>
<dbReference type="SUPFAM" id="SSF54427">
    <property type="entry name" value="NTF2-like"/>
    <property type="match status" value="1"/>
</dbReference>
<evidence type="ECO:0000313" key="7">
    <source>
        <dbReference type="EMBL" id="MBA8853547.1"/>
    </source>
</evidence>
<keyword evidence="2 5" id="KW-1133">Transmembrane helix</keyword>
<comment type="subcellular location">
    <subcellularLocation>
        <location evidence="4">Endomembrane system</location>
        <topology evidence="4">Single-pass membrane protein</topology>
    </subcellularLocation>
</comment>
<organism evidence="7 8">
    <name type="scientific">Brucella intermedia</name>
    <dbReference type="NCBI Taxonomy" id="94625"/>
    <lineage>
        <taxon>Bacteria</taxon>
        <taxon>Pseudomonadati</taxon>
        <taxon>Pseudomonadota</taxon>
        <taxon>Alphaproteobacteria</taxon>
        <taxon>Hyphomicrobiales</taxon>
        <taxon>Brucellaceae</taxon>
        <taxon>Brucella/Ochrobactrum group</taxon>
        <taxon>Brucella</taxon>
    </lineage>
</organism>
<dbReference type="RefSeq" id="WP_021586750.1">
    <property type="nucleotide sequence ID" value="NZ_CADEAP010000010.1"/>
</dbReference>
<gene>
    <name evidence="7" type="ORF">FHW20_004529</name>
</gene>
<evidence type="ECO:0000313" key="8">
    <source>
        <dbReference type="Proteomes" id="UP000578622"/>
    </source>
</evidence>
<dbReference type="CDD" id="cd16425">
    <property type="entry name" value="TrbF"/>
    <property type="match status" value="1"/>
</dbReference>
<evidence type="ECO:0000256" key="2">
    <source>
        <dbReference type="ARBA" id="ARBA00022989"/>
    </source>
</evidence>
<dbReference type="InterPro" id="IPR032710">
    <property type="entry name" value="NTF2-like_dom_sf"/>
</dbReference>
<comment type="caution">
    <text evidence="7">The sequence shown here is derived from an EMBL/GenBank/DDBJ whole genome shotgun (WGS) entry which is preliminary data.</text>
</comment>
<proteinExistence type="predicted"/>
<sequence length="225" mass="25089">MAGRNSPDGPPVVNPYLAARNEWNERYGSYVKAAAAWRIVGVTGMVMAVIGFGYALYQSTQVKLVPYIVEVDKLGTASSAGFPQQIEYADPRVVRATIASFVSNFRSVTPDAVVQKQYIDRTYGLLRTADPATEKVNAWFRSNSPFEKAKTATVAVEVNNIVALSNQSYQVDWTEFERDRRGKETAVRRFRGIATVTLTPPQDEGVIRLNPIGLYLRDFDWTAQL</sequence>
<evidence type="ECO:0000256" key="4">
    <source>
        <dbReference type="ARBA" id="ARBA00037847"/>
    </source>
</evidence>
<evidence type="ECO:0000256" key="1">
    <source>
        <dbReference type="ARBA" id="ARBA00022692"/>
    </source>
</evidence>
<dbReference type="Pfam" id="PF04335">
    <property type="entry name" value="VirB8"/>
    <property type="match status" value="1"/>
</dbReference>
<feature type="domain" description="Bacterial virulence protein VirB8" evidence="6">
    <location>
        <begin position="19"/>
        <end position="222"/>
    </location>
</feature>
<dbReference type="EMBL" id="JACGXG010000012">
    <property type="protein sequence ID" value="MBA8853547.1"/>
    <property type="molecule type" value="Genomic_DNA"/>
</dbReference>
<keyword evidence="3 5" id="KW-0472">Membrane</keyword>
<evidence type="ECO:0000256" key="3">
    <source>
        <dbReference type="ARBA" id="ARBA00023136"/>
    </source>
</evidence>
<dbReference type="Proteomes" id="UP000578622">
    <property type="component" value="Unassembled WGS sequence"/>
</dbReference>
<feature type="transmembrane region" description="Helical" evidence="5">
    <location>
        <begin position="35"/>
        <end position="57"/>
    </location>
</feature>
<name>A0ABR6AVY4_9HYPH</name>
<dbReference type="InterPro" id="IPR035658">
    <property type="entry name" value="TrbF"/>
</dbReference>
<evidence type="ECO:0000256" key="5">
    <source>
        <dbReference type="SAM" id="Phobius"/>
    </source>
</evidence>
<reference evidence="7 8" key="1">
    <citation type="submission" date="2020-07" db="EMBL/GenBank/DDBJ databases">
        <title>Genomic Encyclopedia of Type Strains, Phase IV (KMG-V): Genome sequencing to study the core and pangenomes of soil and plant-associated prokaryotes.</title>
        <authorList>
            <person name="Whitman W."/>
        </authorList>
    </citation>
    <scope>NUCLEOTIDE SEQUENCE [LARGE SCALE GENOMIC DNA]</scope>
    <source>
        <strain evidence="7 8">RH4WT92</strain>
    </source>
</reference>
<dbReference type="NCBIfam" id="NF010410">
    <property type="entry name" value="PRK13836.1"/>
    <property type="match status" value="1"/>
</dbReference>
<dbReference type="Gene3D" id="3.10.450.230">
    <property type="entry name" value="VirB8 protein"/>
    <property type="match status" value="1"/>
</dbReference>
<protein>
    <submittedName>
        <fullName evidence="7">Type IV secretion system protein VirB5</fullName>
    </submittedName>
</protein>
<keyword evidence="8" id="KW-1185">Reference proteome</keyword>